<evidence type="ECO:0000256" key="1">
    <source>
        <dbReference type="ARBA" id="ARBA00022999"/>
    </source>
</evidence>
<protein>
    <recommendedName>
        <fullName evidence="3">SH2 domain-containing protein</fullName>
    </recommendedName>
</protein>
<dbReference type="GO" id="GO:0030971">
    <property type="term" value="F:receptor tyrosine kinase binding"/>
    <property type="evidence" value="ECO:0007669"/>
    <property type="project" value="TreeGrafter"/>
</dbReference>
<dbReference type="GO" id="GO:0007167">
    <property type="term" value="P:enzyme-linked receptor protein signaling pathway"/>
    <property type="evidence" value="ECO:0007669"/>
    <property type="project" value="TreeGrafter"/>
</dbReference>
<dbReference type="PRINTS" id="PR00401">
    <property type="entry name" value="SH2DOMAIN"/>
</dbReference>
<dbReference type="PROSITE" id="PS50001">
    <property type="entry name" value="SH2"/>
    <property type="match status" value="1"/>
</dbReference>
<dbReference type="CDD" id="cd19757">
    <property type="entry name" value="Bbox1"/>
    <property type="match status" value="1"/>
</dbReference>
<keyword evidence="1 2" id="KW-0727">SH2 domain</keyword>
<dbReference type="SMART" id="SM00252">
    <property type="entry name" value="SH2"/>
    <property type="match status" value="1"/>
</dbReference>
<dbReference type="Pfam" id="PF00017">
    <property type="entry name" value="SH2"/>
    <property type="match status" value="1"/>
</dbReference>
<accession>A0A8S3TBJ7</accession>
<proteinExistence type="predicted"/>
<dbReference type="InterPro" id="IPR051184">
    <property type="entry name" value="Tyrosine-phos_adapter"/>
</dbReference>
<dbReference type="GO" id="GO:0035591">
    <property type="term" value="F:signaling adaptor activity"/>
    <property type="evidence" value="ECO:0007669"/>
    <property type="project" value="TreeGrafter"/>
</dbReference>
<dbReference type="GO" id="GO:0005737">
    <property type="term" value="C:cytoplasm"/>
    <property type="evidence" value="ECO:0007669"/>
    <property type="project" value="TreeGrafter"/>
</dbReference>
<organism evidence="4 5">
    <name type="scientific">Mytilus edulis</name>
    <name type="common">Blue mussel</name>
    <dbReference type="NCBI Taxonomy" id="6550"/>
    <lineage>
        <taxon>Eukaryota</taxon>
        <taxon>Metazoa</taxon>
        <taxon>Spiralia</taxon>
        <taxon>Lophotrochozoa</taxon>
        <taxon>Mollusca</taxon>
        <taxon>Bivalvia</taxon>
        <taxon>Autobranchia</taxon>
        <taxon>Pteriomorphia</taxon>
        <taxon>Mytilida</taxon>
        <taxon>Mytiloidea</taxon>
        <taxon>Mytilidae</taxon>
        <taxon>Mytilinae</taxon>
        <taxon>Mytilus</taxon>
    </lineage>
</organism>
<evidence type="ECO:0000313" key="5">
    <source>
        <dbReference type="Proteomes" id="UP000683360"/>
    </source>
</evidence>
<dbReference type="EMBL" id="CAJPWZ010001990">
    <property type="protein sequence ID" value="CAG2228177.1"/>
    <property type="molecule type" value="Genomic_DNA"/>
</dbReference>
<sequence length="180" mass="20511">MAKHPSEATPQVAIMCVFCEQPNVKWKCEECGHLCNVCQEKVHRRLISSKKHNISSLKDIGKNIYYEDQPWYHGNITRNEAVKLLQKHKYMGDGAFLVRECQSSIGSFVIDCMLRGEPKHVQIKTKEMSGQLKYYVGGEPFDGLNDVIEFFKSTALSLKTTGPTTHNVILTEPVLQETYM</sequence>
<dbReference type="GO" id="GO:0016477">
    <property type="term" value="P:cell migration"/>
    <property type="evidence" value="ECO:0007669"/>
    <property type="project" value="TreeGrafter"/>
</dbReference>
<dbReference type="InterPro" id="IPR036860">
    <property type="entry name" value="SH2_dom_sf"/>
</dbReference>
<dbReference type="InterPro" id="IPR000980">
    <property type="entry name" value="SH2"/>
</dbReference>
<keyword evidence="5" id="KW-1185">Reference proteome</keyword>
<dbReference type="AlphaFoldDB" id="A0A8S3TBJ7"/>
<feature type="domain" description="SH2" evidence="3">
    <location>
        <begin position="71"/>
        <end position="174"/>
    </location>
</feature>
<dbReference type="SUPFAM" id="SSF55550">
    <property type="entry name" value="SH2 domain"/>
    <property type="match status" value="1"/>
</dbReference>
<dbReference type="Proteomes" id="UP000683360">
    <property type="component" value="Unassembled WGS sequence"/>
</dbReference>
<dbReference type="OrthoDB" id="6278443at2759"/>
<gene>
    <name evidence="4" type="ORF">MEDL_41136</name>
</gene>
<dbReference type="Gene3D" id="3.30.505.10">
    <property type="entry name" value="SH2 domain"/>
    <property type="match status" value="1"/>
</dbReference>
<dbReference type="PANTHER" id="PTHR19969:SF5">
    <property type="entry name" value="CRK-LIKE PROTEIN"/>
    <property type="match status" value="1"/>
</dbReference>
<name>A0A8S3TBJ7_MYTED</name>
<evidence type="ECO:0000259" key="3">
    <source>
        <dbReference type="PROSITE" id="PS50001"/>
    </source>
</evidence>
<dbReference type="PANTHER" id="PTHR19969">
    <property type="entry name" value="SH2-SH3 ADAPTOR PROTEIN-RELATED"/>
    <property type="match status" value="1"/>
</dbReference>
<evidence type="ECO:0000313" key="4">
    <source>
        <dbReference type="EMBL" id="CAG2228177.1"/>
    </source>
</evidence>
<reference evidence="4" key="1">
    <citation type="submission" date="2021-03" db="EMBL/GenBank/DDBJ databases">
        <authorList>
            <person name="Bekaert M."/>
        </authorList>
    </citation>
    <scope>NUCLEOTIDE SEQUENCE</scope>
</reference>
<evidence type="ECO:0000256" key="2">
    <source>
        <dbReference type="PROSITE-ProRule" id="PRU00191"/>
    </source>
</evidence>
<comment type="caution">
    <text evidence="4">The sequence shown here is derived from an EMBL/GenBank/DDBJ whole genome shotgun (WGS) entry which is preliminary data.</text>
</comment>